<sequence>MSEEPRPVEVVDNPSRGRYELRDGGRMVGHARYVVVAPEQDGTERVVFFHTEVDADREGQGLAARLAAFALDATIARQRTIVPVCPYIAAYVKRHREPYAAHVAAPTPADLAAVRTAAQLG</sequence>
<accession>W9G5P9</accession>
<dbReference type="Gene3D" id="3.40.630.30">
    <property type="match status" value="1"/>
</dbReference>
<dbReference type="Proteomes" id="UP000019489">
    <property type="component" value="Unassembled WGS sequence"/>
</dbReference>
<dbReference type="eggNOG" id="COG2388">
    <property type="taxonomic scope" value="Bacteria"/>
</dbReference>
<dbReference type="InterPro" id="IPR045057">
    <property type="entry name" value="Gcn5-rel_NAT"/>
</dbReference>
<dbReference type="PANTHER" id="PTHR31435">
    <property type="entry name" value="PROTEIN NATD1"/>
    <property type="match status" value="1"/>
</dbReference>
<feature type="domain" description="N-acetyltransferase" evidence="1">
    <location>
        <begin position="11"/>
        <end position="104"/>
    </location>
</feature>
<dbReference type="InterPro" id="IPR016181">
    <property type="entry name" value="Acyl_CoA_acyltransferase"/>
</dbReference>
<keyword evidence="2" id="KW-0808">Transferase</keyword>
<dbReference type="AlphaFoldDB" id="W9G5P9"/>
<evidence type="ECO:0000313" key="2">
    <source>
        <dbReference type="EMBL" id="EWT00108.1"/>
    </source>
</evidence>
<evidence type="ECO:0000313" key="3">
    <source>
        <dbReference type="Proteomes" id="UP000019489"/>
    </source>
</evidence>
<dbReference type="STRING" id="1386089.N865_18320"/>
<dbReference type="RefSeq" id="WP_034809187.1">
    <property type="nucleotide sequence ID" value="NZ_AWSA01000055.1"/>
</dbReference>
<dbReference type="InterPro" id="IPR031165">
    <property type="entry name" value="GNAT_YJDJ"/>
</dbReference>
<dbReference type="PROSITE" id="PS51729">
    <property type="entry name" value="GNAT_YJDJ"/>
    <property type="match status" value="1"/>
</dbReference>
<comment type="caution">
    <text evidence="2">The sequence shown here is derived from an EMBL/GenBank/DDBJ whole genome shotgun (WGS) entry which is preliminary data.</text>
</comment>
<dbReference type="PANTHER" id="PTHR31435:SF10">
    <property type="entry name" value="BSR4717 PROTEIN"/>
    <property type="match status" value="1"/>
</dbReference>
<dbReference type="OrthoDB" id="5405911at2"/>
<dbReference type="SUPFAM" id="SSF55729">
    <property type="entry name" value="Acyl-CoA N-acyltransferases (Nat)"/>
    <property type="match status" value="1"/>
</dbReference>
<protein>
    <submittedName>
        <fullName evidence="2">Acetyltransferase</fullName>
    </submittedName>
</protein>
<organism evidence="2 3">
    <name type="scientific">Intrasporangium oryzae NRRL B-24470</name>
    <dbReference type="NCBI Taxonomy" id="1386089"/>
    <lineage>
        <taxon>Bacteria</taxon>
        <taxon>Bacillati</taxon>
        <taxon>Actinomycetota</taxon>
        <taxon>Actinomycetes</taxon>
        <taxon>Micrococcales</taxon>
        <taxon>Intrasporangiaceae</taxon>
        <taxon>Intrasporangium</taxon>
    </lineage>
</organism>
<proteinExistence type="predicted"/>
<reference evidence="2 3" key="1">
    <citation type="submission" date="2013-08" db="EMBL/GenBank/DDBJ databases">
        <title>Intrasporangium oryzae NRRL B-24470.</title>
        <authorList>
            <person name="Liu H."/>
            <person name="Wang G."/>
        </authorList>
    </citation>
    <scope>NUCLEOTIDE SEQUENCE [LARGE SCALE GENOMIC DNA]</scope>
    <source>
        <strain evidence="2 3">NRRL B-24470</strain>
    </source>
</reference>
<gene>
    <name evidence="2" type="ORF">N865_18320</name>
</gene>
<dbReference type="Pfam" id="PF14542">
    <property type="entry name" value="Acetyltransf_CG"/>
    <property type="match status" value="1"/>
</dbReference>
<name>W9G5P9_9MICO</name>
<keyword evidence="3" id="KW-1185">Reference proteome</keyword>
<dbReference type="EMBL" id="AWSA01000055">
    <property type="protein sequence ID" value="EWT00108.1"/>
    <property type="molecule type" value="Genomic_DNA"/>
</dbReference>
<evidence type="ECO:0000259" key="1">
    <source>
        <dbReference type="PROSITE" id="PS51729"/>
    </source>
</evidence>
<dbReference type="GO" id="GO:0016740">
    <property type="term" value="F:transferase activity"/>
    <property type="evidence" value="ECO:0007669"/>
    <property type="project" value="UniProtKB-KW"/>
</dbReference>